<evidence type="ECO:0000259" key="1">
    <source>
        <dbReference type="PROSITE" id="PS50853"/>
    </source>
</evidence>
<reference evidence="2 3" key="1">
    <citation type="submission" date="2013-06" db="EMBL/GenBank/DDBJ databases">
        <title>Rumen cellulosomics: divergent fiber-degrading strategies revealed by comparative genome-wide analysis of six Ruminococcal strains.</title>
        <authorList>
            <person name="Dassa B."/>
            <person name="Borovok I."/>
            <person name="Lamed R."/>
            <person name="Flint H."/>
            <person name="Yeoman C.J."/>
            <person name="White B."/>
            <person name="Bayer E.A."/>
        </authorList>
    </citation>
    <scope>NUCLEOTIDE SEQUENCE [LARGE SCALE GENOMIC DNA]</scope>
    <source>
        <strain evidence="2 3">SY3</strain>
    </source>
</reference>
<keyword evidence="3" id="KW-1185">Reference proteome</keyword>
<organism evidence="2 3">
    <name type="scientific">Ruminococcus albus SY3</name>
    <dbReference type="NCBI Taxonomy" id="1341156"/>
    <lineage>
        <taxon>Bacteria</taxon>
        <taxon>Bacillati</taxon>
        <taxon>Bacillota</taxon>
        <taxon>Clostridia</taxon>
        <taxon>Eubacteriales</taxon>
        <taxon>Oscillospiraceae</taxon>
        <taxon>Ruminococcus</taxon>
    </lineage>
</organism>
<dbReference type="PATRIC" id="fig|1341156.4.peg.2987"/>
<dbReference type="OrthoDB" id="1816991at2"/>
<accession>A0A011UBN6</accession>
<dbReference type="RefSeq" id="WP_024856512.1">
    <property type="nucleotide sequence ID" value="NZ_JEOB01000004.1"/>
</dbReference>
<dbReference type="CDD" id="cd00063">
    <property type="entry name" value="FN3"/>
    <property type="match status" value="1"/>
</dbReference>
<dbReference type="AlphaFoldDB" id="A0A011UBN6"/>
<dbReference type="InterPro" id="IPR003961">
    <property type="entry name" value="FN3_dom"/>
</dbReference>
<feature type="domain" description="Fibronectin type-III" evidence="1">
    <location>
        <begin position="57"/>
        <end position="145"/>
    </location>
</feature>
<dbReference type="InterPro" id="IPR036116">
    <property type="entry name" value="FN3_sf"/>
</dbReference>
<gene>
    <name evidence="2" type="ORF">RASY3_16940</name>
</gene>
<dbReference type="Gene3D" id="2.60.40.10">
    <property type="entry name" value="Immunoglobulins"/>
    <property type="match status" value="1"/>
</dbReference>
<dbReference type="SUPFAM" id="SSF49265">
    <property type="entry name" value="Fibronectin type III"/>
    <property type="match status" value="1"/>
</dbReference>
<dbReference type="Proteomes" id="UP000021369">
    <property type="component" value="Unassembled WGS sequence"/>
</dbReference>
<dbReference type="EMBL" id="JEOB01000004">
    <property type="protein sequence ID" value="EXM37989.1"/>
    <property type="molecule type" value="Genomic_DNA"/>
</dbReference>
<evidence type="ECO:0000313" key="2">
    <source>
        <dbReference type="EMBL" id="EXM37989.1"/>
    </source>
</evidence>
<sequence length="294" mass="33971">MSNINRNRFMVNLKKIAVIVMTLAVVFVMTDMSGIKASALSSAKAAVPKFAAEKTYESSYTHPYNKQIDTITLHWGKTKGANRYQVYVKGGKYKNWTRYCTTTNNVVSVKKLSRATEYKFKVRAVYSGNTYSSFSPVQTIRTARMNYDKAGWEAMCRIVYHEVGRINDNMWDKPIVYVSDCVVNRYVSAKYCNDPLWTPFYKNYNNIQSIIYQSGGFMSDYGLTRDGCKYSNVADKCKVAVWGAVYGTPSYKGIKNDYSVYYWCNRSYYTSSNKIAYSFKIPWGYFSIWRTYWG</sequence>
<name>A0A011UBN6_RUMAL</name>
<protein>
    <submittedName>
        <fullName evidence="2">Fibronectin</fullName>
    </submittedName>
</protein>
<dbReference type="InterPro" id="IPR013783">
    <property type="entry name" value="Ig-like_fold"/>
</dbReference>
<comment type="caution">
    <text evidence="2">The sequence shown here is derived from an EMBL/GenBank/DDBJ whole genome shotgun (WGS) entry which is preliminary data.</text>
</comment>
<proteinExistence type="predicted"/>
<evidence type="ECO:0000313" key="3">
    <source>
        <dbReference type="Proteomes" id="UP000021369"/>
    </source>
</evidence>
<dbReference type="PROSITE" id="PS50853">
    <property type="entry name" value="FN3"/>
    <property type="match status" value="1"/>
</dbReference>